<dbReference type="EMBL" id="DVLX01000078">
    <property type="protein sequence ID" value="HIT99818.1"/>
    <property type="molecule type" value="Genomic_DNA"/>
</dbReference>
<organism evidence="3 4">
    <name type="scientific">Candidatus Allocopromorpha excrementavium</name>
    <dbReference type="NCBI Taxonomy" id="2840741"/>
    <lineage>
        <taxon>Bacteria</taxon>
        <taxon>Bacillati</taxon>
        <taxon>Bacillota</taxon>
        <taxon>Clostridia</taxon>
        <taxon>Eubacteriales</taxon>
        <taxon>Eubacteriaceae</taxon>
        <taxon>Eubacteriaceae incertae sedis</taxon>
        <taxon>Candidatus Allocopromorpha</taxon>
    </lineage>
</organism>
<proteinExistence type="predicted"/>
<sequence>MGTTKIWKVKTNLARAIDYATDSRKTALKSDIGNVIGYASDEGKTLSGRYVTALNCNVTYAKEQFETIKKRFGKEDGILAFHAYQSFADYDDITPDMAHEIGVKLAEELWGDRFQVIVATHLNTKCLHNHFVINSVSFADGKKYHDCRSTYRHMREVSDSICRQYGLTVIEKPTGRGEPLHLSQKEKAGIPTRYSMAREAVDEAISLSLNLREFELHLKSLGYSVQLSQRRKYWTVTPKGWKKPIRLMRLGKEYTNERIMQRLSANPESVRFKSFQKRKPLKKQYFLLTRKDRIGKVGGLRGLYLKYCYMLGYLPKYTQDANKVPEILREDLLKCEKYTKQIRLLSKYEIHTDEELFSFLEQKEREKEDITEMREILRKEYRRVLPESEKKQLKAQIAALTSALKDIRGEVRLAEDIKVNTESMAKKMEQIERENQREVMSR</sequence>
<reference evidence="3" key="2">
    <citation type="journal article" date="2021" name="PeerJ">
        <title>Extensive microbial diversity within the chicken gut microbiome revealed by metagenomics and culture.</title>
        <authorList>
            <person name="Gilroy R."/>
            <person name="Ravi A."/>
            <person name="Getino M."/>
            <person name="Pursley I."/>
            <person name="Horton D.L."/>
            <person name="Alikhan N.F."/>
            <person name="Baker D."/>
            <person name="Gharbi K."/>
            <person name="Hall N."/>
            <person name="Watson M."/>
            <person name="Adriaenssens E.M."/>
            <person name="Foster-Nyarko E."/>
            <person name="Jarju S."/>
            <person name="Secka A."/>
            <person name="Antonio M."/>
            <person name="Oren A."/>
            <person name="Chaudhuri R.R."/>
            <person name="La Ragione R."/>
            <person name="Hildebrand F."/>
            <person name="Pallen M.J."/>
        </authorList>
    </citation>
    <scope>NUCLEOTIDE SEQUENCE</scope>
    <source>
        <strain evidence="3">CHK176-22527</strain>
    </source>
</reference>
<dbReference type="Proteomes" id="UP000824159">
    <property type="component" value="Unassembled WGS sequence"/>
</dbReference>
<dbReference type="AlphaFoldDB" id="A0A9D1HDC7"/>
<gene>
    <name evidence="3" type="ORF">IAD12_06160</name>
</gene>
<feature type="coiled-coil region" evidence="1">
    <location>
        <begin position="360"/>
        <end position="434"/>
    </location>
</feature>
<name>A0A9D1HDC7_9FIRM</name>
<protein>
    <submittedName>
        <fullName evidence="3">Relaxase/mobilization nuclease domain-containing protein</fullName>
    </submittedName>
</protein>
<evidence type="ECO:0000259" key="2">
    <source>
        <dbReference type="Pfam" id="PF03432"/>
    </source>
</evidence>
<evidence type="ECO:0000256" key="1">
    <source>
        <dbReference type="SAM" id="Coils"/>
    </source>
</evidence>
<reference evidence="3" key="1">
    <citation type="submission" date="2020-10" db="EMBL/GenBank/DDBJ databases">
        <authorList>
            <person name="Gilroy R."/>
        </authorList>
    </citation>
    <scope>NUCLEOTIDE SEQUENCE</scope>
    <source>
        <strain evidence="3">CHK176-22527</strain>
    </source>
</reference>
<accession>A0A9D1HDC7</accession>
<evidence type="ECO:0000313" key="3">
    <source>
        <dbReference type="EMBL" id="HIT99818.1"/>
    </source>
</evidence>
<dbReference type="Pfam" id="PF03432">
    <property type="entry name" value="Relaxase"/>
    <property type="match status" value="1"/>
</dbReference>
<evidence type="ECO:0000313" key="4">
    <source>
        <dbReference type="Proteomes" id="UP000824159"/>
    </source>
</evidence>
<keyword evidence="1" id="KW-0175">Coiled coil</keyword>
<dbReference type="InterPro" id="IPR005094">
    <property type="entry name" value="Endonuclease_MobA/VirD2"/>
</dbReference>
<feature type="domain" description="MobA/VirD2-like nuclease" evidence="2">
    <location>
        <begin position="38"/>
        <end position="167"/>
    </location>
</feature>
<comment type="caution">
    <text evidence="3">The sequence shown here is derived from an EMBL/GenBank/DDBJ whole genome shotgun (WGS) entry which is preliminary data.</text>
</comment>